<dbReference type="Gramene" id="Os07t0676200-02">
    <property type="protein sequence ID" value="Os07t0676200-02"/>
    <property type="gene ID" value="Os07g0676200"/>
</dbReference>
<evidence type="ECO:0000313" key="2">
    <source>
        <dbReference type="Proteomes" id="UP000059680"/>
    </source>
</evidence>
<accession>A0A0P0XA21</accession>
<gene>
    <name evidence="1" type="ordered locus">Os07g0676200</name>
    <name evidence="1" type="ORF">OSNPB_070676200</name>
</gene>
<sequence length="97" mass="11335">MECISRYRSHGYTSNLSYTNWCNFYRSEGSLDLCIKRSTFMTTIKVTWRLEMDLLCSYLAGQRNIIILGEDVLCEESSKLCVHPIGPIQTWRRISCK</sequence>
<protein>
    <submittedName>
        <fullName evidence="1">Os07g0676200 protein</fullName>
    </submittedName>
</protein>
<keyword evidence="2" id="KW-1185">Reference proteome</keyword>
<name>A0A0P0XA21_ORYSJ</name>
<dbReference type="EMBL" id="AP014963">
    <property type="protein sequence ID" value="BAT03199.1"/>
    <property type="molecule type" value="Genomic_DNA"/>
</dbReference>
<dbReference type="InParanoid" id="A0A0P0XA21"/>
<reference evidence="1 2" key="3">
    <citation type="journal article" date="2013" name="Rice">
        <title>Improvement of the Oryza sativa Nipponbare reference genome using next generation sequence and optical map data.</title>
        <authorList>
            <person name="Kawahara Y."/>
            <person name="de la Bastide M."/>
            <person name="Hamilton J.P."/>
            <person name="Kanamori H."/>
            <person name="McCombie W.R."/>
            <person name="Ouyang S."/>
            <person name="Schwartz D.C."/>
            <person name="Tanaka T."/>
            <person name="Wu J."/>
            <person name="Zhou S."/>
            <person name="Childs K.L."/>
            <person name="Davidson R.M."/>
            <person name="Lin H."/>
            <person name="Quesada-Ocampo L."/>
            <person name="Vaillancourt B."/>
            <person name="Sakai H."/>
            <person name="Lee S.S."/>
            <person name="Kim J."/>
            <person name="Numa H."/>
            <person name="Itoh T."/>
            <person name="Buell C.R."/>
            <person name="Matsumoto T."/>
        </authorList>
    </citation>
    <scope>NUCLEOTIDE SEQUENCE [LARGE SCALE GENOMIC DNA]</scope>
    <source>
        <strain evidence="2">cv. Nipponbare</strain>
    </source>
</reference>
<reference evidence="1 2" key="2">
    <citation type="journal article" date="2013" name="Plant Cell Physiol.">
        <title>Rice Annotation Project Database (RAP-DB): an integrative and interactive database for rice genomics.</title>
        <authorList>
            <person name="Sakai H."/>
            <person name="Lee S.S."/>
            <person name="Tanaka T."/>
            <person name="Numa H."/>
            <person name="Kim J."/>
            <person name="Kawahara Y."/>
            <person name="Wakimoto H."/>
            <person name="Yang C.C."/>
            <person name="Iwamoto M."/>
            <person name="Abe T."/>
            <person name="Yamada Y."/>
            <person name="Muto A."/>
            <person name="Inokuchi H."/>
            <person name="Ikemura T."/>
            <person name="Matsumoto T."/>
            <person name="Sasaki T."/>
            <person name="Itoh T."/>
        </authorList>
    </citation>
    <scope>NUCLEOTIDE SEQUENCE [LARGE SCALE GENOMIC DNA]</scope>
    <source>
        <strain evidence="2">cv. Nipponbare</strain>
    </source>
</reference>
<evidence type="ECO:0000313" key="1">
    <source>
        <dbReference type="EMBL" id="BAT03199.1"/>
    </source>
</evidence>
<organism evidence="1 2">
    <name type="scientific">Oryza sativa subsp. japonica</name>
    <name type="common">Rice</name>
    <dbReference type="NCBI Taxonomy" id="39947"/>
    <lineage>
        <taxon>Eukaryota</taxon>
        <taxon>Viridiplantae</taxon>
        <taxon>Streptophyta</taxon>
        <taxon>Embryophyta</taxon>
        <taxon>Tracheophyta</taxon>
        <taxon>Spermatophyta</taxon>
        <taxon>Magnoliopsida</taxon>
        <taxon>Liliopsida</taxon>
        <taxon>Poales</taxon>
        <taxon>Poaceae</taxon>
        <taxon>BOP clade</taxon>
        <taxon>Oryzoideae</taxon>
        <taxon>Oryzeae</taxon>
        <taxon>Oryzinae</taxon>
        <taxon>Oryza</taxon>
        <taxon>Oryza sativa</taxon>
    </lineage>
</organism>
<dbReference type="PaxDb" id="39947-A0A0P0XA21"/>
<reference evidence="2" key="1">
    <citation type="journal article" date="2005" name="Nature">
        <title>The map-based sequence of the rice genome.</title>
        <authorList>
            <consortium name="International rice genome sequencing project (IRGSP)"/>
            <person name="Matsumoto T."/>
            <person name="Wu J."/>
            <person name="Kanamori H."/>
            <person name="Katayose Y."/>
            <person name="Fujisawa M."/>
            <person name="Namiki N."/>
            <person name="Mizuno H."/>
            <person name="Yamamoto K."/>
            <person name="Antonio B.A."/>
            <person name="Baba T."/>
            <person name="Sakata K."/>
            <person name="Nagamura Y."/>
            <person name="Aoki H."/>
            <person name="Arikawa K."/>
            <person name="Arita K."/>
            <person name="Bito T."/>
            <person name="Chiden Y."/>
            <person name="Fujitsuka N."/>
            <person name="Fukunaka R."/>
            <person name="Hamada M."/>
            <person name="Harada C."/>
            <person name="Hayashi A."/>
            <person name="Hijishita S."/>
            <person name="Honda M."/>
            <person name="Hosokawa S."/>
            <person name="Ichikawa Y."/>
            <person name="Idonuma A."/>
            <person name="Iijima M."/>
            <person name="Ikeda M."/>
            <person name="Ikeno M."/>
            <person name="Ito K."/>
            <person name="Ito S."/>
            <person name="Ito T."/>
            <person name="Ito Y."/>
            <person name="Ito Y."/>
            <person name="Iwabuchi A."/>
            <person name="Kamiya K."/>
            <person name="Karasawa W."/>
            <person name="Kurita K."/>
            <person name="Katagiri S."/>
            <person name="Kikuta A."/>
            <person name="Kobayashi H."/>
            <person name="Kobayashi N."/>
            <person name="Machita K."/>
            <person name="Maehara T."/>
            <person name="Masukawa M."/>
            <person name="Mizubayashi T."/>
            <person name="Mukai Y."/>
            <person name="Nagasaki H."/>
            <person name="Nagata Y."/>
            <person name="Naito S."/>
            <person name="Nakashima M."/>
            <person name="Nakama Y."/>
            <person name="Nakamichi Y."/>
            <person name="Nakamura M."/>
            <person name="Meguro A."/>
            <person name="Negishi M."/>
            <person name="Ohta I."/>
            <person name="Ohta T."/>
            <person name="Okamoto M."/>
            <person name="Ono N."/>
            <person name="Saji S."/>
            <person name="Sakaguchi M."/>
            <person name="Sakai K."/>
            <person name="Shibata M."/>
            <person name="Shimokawa T."/>
            <person name="Song J."/>
            <person name="Takazaki Y."/>
            <person name="Terasawa K."/>
            <person name="Tsugane M."/>
            <person name="Tsuji K."/>
            <person name="Ueda S."/>
            <person name="Waki K."/>
            <person name="Yamagata H."/>
            <person name="Yamamoto M."/>
            <person name="Yamamoto S."/>
            <person name="Yamane H."/>
            <person name="Yoshiki S."/>
            <person name="Yoshihara R."/>
            <person name="Yukawa K."/>
            <person name="Zhong H."/>
            <person name="Yano M."/>
            <person name="Yuan Q."/>
            <person name="Ouyang S."/>
            <person name="Liu J."/>
            <person name="Jones K.M."/>
            <person name="Gansberger K."/>
            <person name="Moffat K."/>
            <person name="Hill J."/>
            <person name="Bera J."/>
            <person name="Fadrosh D."/>
            <person name="Jin S."/>
            <person name="Johri S."/>
            <person name="Kim M."/>
            <person name="Overton L."/>
            <person name="Reardon M."/>
            <person name="Tsitrin T."/>
            <person name="Vuong H."/>
            <person name="Weaver B."/>
            <person name="Ciecko A."/>
            <person name="Tallon L."/>
            <person name="Jackson J."/>
            <person name="Pai G."/>
            <person name="Aken S.V."/>
            <person name="Utterback T."/>
            <person name="Reidmuller S."/>
            <person name="Feldblyum T."/>
            <person name="Hsiao J."/>
            <person name="Zismann V."/>
            <person name="Iobst S."/>
            <person name="de Vazeille A.R."/>
            <person name="Buell C.R."/>
            <person name="Ying K."/>
            <person name="Li Y."/>
            <person name="Lu T."/>
            <person name="Huang Y."/>
            <person name="Zhao Q."/>
            <person name="Feng Q."/>
            <person name="Zhang L."/>
            <person name="Zhu J."/>
            <person name="Weng Q."/>
            <person name="Mu J."/>
            <person name="Lu Y."/>
            <person name="Fan D."/>
            <person name="Liu Y."/>
            <person name="Guan J."/>
            <person name="Zhang Y."/>
            <person name="Yu S."/>
            <person name="Liu X."/>
            <person name="Zhang Y."/>
            <person name="Hong G."/>
            <person name="Han B."/>
            <person name="Choisne N."/>
            <person name="Demange N."/>
            <person name="Orjeda G."/>
            <person name="Samain S."/>
            <person name="Cattolico L."/>
            <person name="Pelletier E."/>
            <person name="Couloux A."/>
            <person name="Segurens B."/>
            <person name="Wincker P."/>
            <person name="D'Hont A."/>
            <person name="Scarpelli C."/>
            <person name="Weissenbach J."/>
            <person name="Salanoubat M."/>
            <person name="Quetier F."/>
            <person name="Yu Y."/>
            <person name="Kim H.R."/>
            <person name="Rambo T."/>
            <person name="Currie J."/>
            <person name="Collura K."/>
            <person name="Luo M."/>
            <person name="Yang T."/>
            <person name="Ammiraju J.S.S."/>
            <person name="Engler F."/>
            <person name="Soderlund C."/>
            <person name="Wing R.A."/>
            <person name="Palmer L.E."/>
            <person name="de la Bastide M."/>
            <person name="Spiegel L."/>
            <person name="Nascimento L."/>
            <person name="Zutavern T."/>
            <person name="O'Shaughnessy A."/>
            <person name="Dike S."/>
            <person name="Dedhia N."/>
            <person name="Preston R."/>
            <person name="Balija V."/>
            <person name="McCombie W.R."/>
            <person name="Chow T."/>
            <person name="Chen H."/>
            <person name="Chung M."/>
            <person name="Chen C."/>
            <person name="Shaw J."/>
            <person name="Wu H."/>
            <person name="Hsiao K."/>
            <person name="Chao Y."/>
            <person name="Chu M."/>
            <person name="Cheng C."/>
            <person name="Hour A."/>
            <person name="Lee P."/>
            <person name="Lin S."/>
            <person name="Lin Y."/>
            <person name="Liou J."/>
            <person name="Liu S."/>
            <person name="Hsing Y."/>
            <person name="Raghuvanshi S."/>
            <person name="Mohanty A."/>
            <person name="Bharti A.K."/>
            <person name="Gaur A."/>
            <person name="Gupta V."/>
            <person name="Kumar D."/>
            <person name="Ravi V."/>
            <person name="Vij S."/>
            <person name="Kapur A."/>
            <person name="Khurana P."/>
            <person name="Khurana P."/>
            <person name="Khurana J.P."/>
            <person name="Tyagi A.K."/>
            <person name="Gaikwad K."/>
            <person name="Singh A."/>
            <person name="Dalal V."/>
            <person name="Srivastava S."/>
            <person name="Dixit A."/>
            <person name="Pal A.K."/>
            <person name="Ghazi I.A."/>
            <person name="Yadav M."/>
            <person name="Pandit A."/>
            <person name="Bhargava A."/>
            <person name="Sureshbabu K."/>
            <person name="Batra K."/>
            <person name="Sharma T.R."/>
            <person name="Mohapatra T."/>
            <person name="Singh N.K."/>
            <person name="Messing J."/>
            <person name="Nelson A.B."/>
            <person name="Fuks G."/>
            <person name="Kavchok S."/>
            <person name="Keizer G."/>
            <person name="Linton E."/>
            <person name="Llaca V."/>
            <person name="Song R."/>
            <person name="Tanyolac B."/>
            <person name="Young S."/>
            <person name="Ho-Il K."/>
            <person name="Hahn J.H."/>
            <person name="Sangsakoo G."/>
            <person name="Vanavichit A."/>
            <person name="de Mattos Luiz.A.T."/>
            <person name="Zimmer P.D."/>
            <person name="Malone G."/>
            <person name="Dellagostin O."/>
            <person name="de Oliveira A.C."/>
            <person name="Bevan M."/>
            <person name="Bancroft I."/>
            <person name="Minx P."/>
            <person name="Cordum H."/>
            <person name="Wilson R."/>
            <person name="Cheng Z."/>
            <person name="Jin W."/>
            <person name="Jiang J."/>
            <person name="Leong S.A."/>
            <person name="Iwama H."/>
            <person name="Gojobori T."/>
            <person name="Itoh T."/>
            <person name="Niimura Y."/>
            <person name="Fujii Y."/>
            <person name="Habara T."/>
            <person name="Sakai H."/>
            <person name="Sato Y."/>
            <person name="Wilson G."/>
            <person name="Kumar K."/>
            <person name="McCouch S."/>
            <person name="Juretic N."/>
            <person name="Hoen D."/>
            <person name="Wright S."/>
            <person name="Bruskiewich R."/>
            <person name="Bureau T."/>
            <person name="Miyao A."/>
            <person name="Hirochika H."/>
            <person name="Nishikawa T."/>
            <person name="Kadowaki K."/>
            <person name="Sugiura M."/>
            <person name="Burr B."/>
            <person name="Sasaki T."/>
        </authorList>
    </citation>
    <scope>NUCLEOTIDE SEQUENCE [LARGE SCALE GENOMIC DNA]</scope>
    <source>
        <strain evidence="2">cv. Nipponbare</strain>
    </source>
</reference>
<dbReference type="Proteomes" id="UP000059680">
    <property type="component" value="Chromosome 7"/>
</dbReference>
<dbReference type="AlphaFoldDB" id="A0A0P0XA21"/>
<proteinExistence type="predicted"/>